<evidence type="ECO:0000256" key="6">
    <source>
        <dbReference type="ARBA" id="ARBA00023125"/>
    </source>
</evidence>
<keyword evidence="2" id="KW-0645">Protease</keyword>
<dbReference type="EMBL" id="JACMSC010000003">
    <property type="protein sequence ID" value="KAG6529755.1"/>
    <property type="molecule type" value="Genomic_DNA"/>
</dbReference>
<dbReference type="GO" id="GO:0003677">
    <property type="term" value="F:DNA binding"/>
    <property type="evidence" value="ECO:0007669"/>
    <property type="project" value="UniProtKB-KW"/>
</dbReference>
<dbReference type="Gene3D" id="2.40.70.10">
    <property type="entry name" value="Acid Proteases"/>
    <property type="match status" value="2"/>
</dbReference>
<dbReference type="Pfam" id="PF14541">
    <property type="entry name" value="TAXi_C"/>
    <property type="match status" value="1"/>
</dbReference>
<gene>
    <name evidence="9" type="ORF">ZIOFF_011969</name>
</gene>
<evidence type="ECO:0000256" key="4">
    <source>
        <dbReference type="ARBA" id="ARBA00022750"/>
    </source>
</evidence>
<feature type="active site" evidence="7">
    <location>
        <position position="383"/>
    </location>
</feature>
<dbReference type="PANTHER" id="PTHR13683:SF265">
    <property type="entry name" value="PROTEIN ASPARTIC PROTEASE IN GUARD CELL 2"/>
    <property type="match status" value="1"/>
</dbReference>
<dbReference type="InterPro" id="IPR032799">
    <property type="entry name" value="TAXi_C"/>
</dbReference>
<dbReference type="FunFam" id="2.40.70.10:FF:000016">
    <property type="entry name" value="Probable aspartic protease At2g35615"/>
    <property type="match status" value="1"/>
</dbReference>
<evidence type="ECO:0000313" key="10">
    <source>
        <dbReference type="Proteomes" id="UP000734854"/>
    </source>
</evidence>
<dbReference type="InterPro" id="IPR033873">
    <property type="entry name" value="CND41-like"/>
</dbReference>
<protein>
    <recommendedName>
        <fullName evidence="8">Peptidase A1 domain-containing protein</fullName>
    </recommendedName>
</protein>
<dbReference type="Proteomes" id="UP000734854">
    <property type="component" value="Unassembled WGS sequence"/>
</dbReference>
<evidence type="ECO:0000256" key="7">
    <source>
        <dbReference type="PIRSR" id="PIRSR601461-1"/>
    </source>
</evidence>
<dbReference type="GO" id="GO:0006508">
    <property type="term" value="P:proteolysis"/>
    <property type="evidence" value="ECO:0007669"/>
    <property type="project" value="UniProtKB-KW"/>
</dbReference>
<dbReference type="PANTHER" id="PTHR13683">
    <property type="entry name" value="ASPARTYL PROTEASES"/>
    <property type="match status" value="1"/>
</dbReference>
<evidence type="ECO:0000259" key="8">
    <source>
        <dbReference type="PROSITE" id="PS51767"/>
    </source>
</evidence>
<reference evidence="9 10" key="1">
    <citation type="submission" date="2020-08" db="EMBL/GenBank/DDBJ databases">
        <title>Plant Genome Project.</title>
        <authorList>
            <person name="Zhang R.-G."/>
        </authorList>
    </citation>
    <scope>NUCLEOTIDE SEQUENCE [LARGE SCALE GENOMIC DNA]</scope>
    <source>
        <tissue evidence="9">Rhizome</tissue>
    </source>
</reference>
<proteinExistence type="inferred from homology"/>
<evidence type="ECO:0000256" key="3">
    <source>
        <dbReference type="ARBA" id="ARBA00022729"/>
    </source>
</evidence>
<comment type="caution">
    <text evidence="9">The sequence shown here is derived from an EMBL/GenBank/DDBJ whole genome shotgun (WGS) entry which is preliminary data.</text>
</comment>
<dbReference type="AlphaFoldDB" id="A0A8J5HRY7"/>
<accession>A0A8J5HRY7</accession>
<keyword evidence="5" id="KW-0378">Hydrolase</keyword>
<sequence length="503" mass="53222">MLDFDRKIILNGSRAEILGYRSTPAIINSASASVSVFTAPLSTAMVASSATPLFLVLLHLGLFIAGATEFHLVHLRDLAAAGHHHRLPNPANNGKLSLDLLHRDAISGRNFSDRRHRLDHRLQRDAHRLAFLYRRLGGYHVDDFGSEVVSGLEQGSGEFFVRVGVGVPPRDQYMVVDSGSDIVWIQCRPCAQCYAQSDPVFDPAESASFARVACGSPICGFLVSGESGCYAGDCRYEVSYSDGSYTRGTLALETLTFGNVAVRDVAIGCGHSNRGLFVGAAGLLGLGWGPMSFVGQLGGQAGGAFSYCLASRGGGAAAGGSLIFGRTSAVPVGAVWVPLTRNLRAPSFYYVRLLGLGVGGWRLPVREDVFRLSEEGEGGVVMDTGTAVTRLPPTAYAALRDAFASATAGLPRAPATSIFDTCYDLSGYESVRVPTVSFYFAGGAILTLPARNFLIPVDDAGRFCFAFAPSTSGLSIMGNIQQEGIQITFDAANGFVGFGPNTC</sequence>
<comment type="similarity">
    <text evidence="1">Belongs to the peptidase A1 family.</text>
</comment>
<feature type="domain" description="Peptidase A1" evidence="8">
    <location>
        <begin position="159"/>
        <end position="499"/>
    </location>
</feature>
<keyword evidence="3" id="KW-0732">Signal</keyword>
<dbReference type="PROSITE" id="PS51767">
    <property type="entry name" value="PEPTIDASE_A1"/>
    <property type="match status" value="1"/>
</dbReference>
<dbReference type="InterPro" id="IPR033121">
    <property type="entry name" value="PEPTIDASE_A1"/>
</dbReference>
<dbReference type="GO" id="GO:0004190">
    <property type="term" value="F:aspartic-type endopeptidase activity"/>
    <property type="evidence" value="ECO:0007669"/>
    <property type="project" value="UniProtKB-KW"/>
</dbReference>
<dbReference type="FunFam" id="2.40.70.10:FF:000010">
    <property type="entry name" value="Aspartyl protease family protein 2"/>
    <property type="match status" value="1"/>
</dbReference>
<dbReference type="InterPro" id="IPR021109">
    <property type="entry name" value="Peptidase_aspartic_dom_sf"/>
</dbReference>
<evidence type="ECO:0000256" key="2">
    <source>
        <dbReference type="ARBA" id="ARBA00022670"/>
    </source>
</evidence>
<evidence type="ECO:0000256" key="5">
    <source>
        <dbReference type="ARBA" id="ARBA00022801"/>
    </source>
</evidence>
<keyword evidence="10" id="KW-1185">Reference proteome</keyword>
<dbReference type="InterPro" id="IPR032861">
    <property type="entry name" value="TAXi_N"/>
</dbReference>
<feature type="active site" evidence="7">
    <location>
        <position position="177"/>
    </location>
</feature>
<dbReference type="SUPFAM" id="SSF50630">
    <property type="entry name" value="Acid proteases"/>
    <property type="match status" value="1"/>
</dbReference>
<keyword evidence="6" id="KW-0238">DNA-binding</keyword>
<dbReference type="CDD" id="cd05472">
    <property type="entry name" value="cnd41_like"/>
    <property type="match status" value="1"/>
</dbReference>
<evidence type="ECO:0000256" key="1">
    <source>
        <dbReference type="ARBA" id="ARBA00007447"/>
    </source>
</evidence>
<name>A0A8J5HRY7_ZINOF</name>
<organism evidence="9 10">
    <name type="scientific">Zingiber officinale</name>
    <name type="common">Ginger</name>
    <name type="synonym">Amomum zingiber</name>
    <dbReference type="NCBI Taxonomy" id="94328"/>
    <lineage>
        <taxon>Eukaryota</taxon>
        <taxon>Viridiplantae</taxon>
        <taxon>Streptophyta</taxon>
        <taxon>Embryophyta</taxon>
        <taxon>Tracheophyta</taxon>
        <taxon>Spermatophyta</taxon>
        <taxon>Magnoliopsida</taxon>
        <taxon>Liliopsida</taxon>
        <taxon>Zingiberales</taxon>
        <taxon>Zingiberaceae</taxon>
        <taxon>Zingiber</taxon>
    </lineage>
</organism>
<evidence type="ECO:0000313" key="9">
    <source>
        <dbReference type="EMBL" id="KAG6529755.1"/>
    </source>
</evidence>
<keyword evidence="4" id="KW-0064">Aspartyl protease</keyword>
<dbReference type="InterPro" id="IPR001461">
    <property type="entry name" value="Aspartic_peptidase_A1"/>
</dbReference>
<dbReference type="Pfam" id="PF14543">
    <property type="entry name" value="TAXi_N"/>
    <property type="match status" value="1"/>
</dbReference>